<dbReference type="InterPro" id="IPR054438">
    <property type="entry name" value="Struct_cement_gp24/gp6"/>
</dbReference>
<evidence type="ECO:0000313" key="2">
    <source>
        <dbReference type="EMBL" id="APV34836.1"/>
    </source>
</evidence>
<evidence type="ECO:0000313" key="3">
    <source>
        <dbReference type="Proteomes" id="UP000185674"/>
    </source>
</evidence>
<evidence type="ECO:0000256" key="1">
    <source>
        <dbReference type="SAM" id="MobiDB-lite"/>
    </source>
</evidence>
<dbReference type="Proteomes" id="UP000185674">
    <property type="component" value="Chromosome"/>
</dbReference>
<protein>
    <recommendedName>
        <fullName evidence="4">DUF2190 family protein</fullName>
    </recommendedName>
</protein>
<feature type="compositionally biased region" description="Polar residues" evidence="1">
    <location>
        <begin position="121"/>
        <end position="131"/>
    </location>
</feature>
<dbReference type="KEGG" id="asol:BEN76_01885"/>
<sequence>MSVKQYDTLPGVRARLVSPEDILSIPVSGATLVNDGDVVVINTDGKTVSAVAGASNTRFGVIVRHGVGKSGKTSAGKEAYQATDVAPVMTIGAIWVKTTAPVTNINAKVYVKTANGTNNAPLGSLSSSATDGTELPNASWESISNEQGHAIVRLRGA</sequence>
<proteinExistence type="predicted"/>
<accession>A0A1P8EF62</accession>
<feature type="region of interest" description="Disordered" evidence="1">
    <location>
        <begin position="121"/>
        <end position="141"/>
    </location>
</feature>
<name>A0A1P8EF62_9GAMM</name>
<gene>
    <name evidence="2" type="ORF">BEN76_01885</name>
</gene>
<evidence type="ECO:0008006" key="4">
    <source>
        <dbReference type="Google" id="ProtNLM"/>
    </source>
</evidence>
<dbReference type="AlphaFoldDB" id="A0A1P8EF62"/>
<organism evidence="2 3">
    <name type="scientific">Acinetobacter soli</name>
    <dbReference type="NCBI Taxonomy" id="487316"/>
    <lineage>
        <taxon>Bacteria</taxon>
        <taxon>Pseudomonadati</taxon>
        <taxon>Pseudomonadota</taxon>
        <taxon>Gammaproteobacteria</taxon>
        <taxon>Moraxellales</taxon>
        <taxon>Moraxellaceae</taxon>
        <taxon>Acinetobacter</taxon>
    </lineage>
</organism>
<dbReference type="RefSeq" id="WP_076032084.1">
    <property type="nucleotide sequence ID" value="NZ_CP016896.1"/>
</dbReference>
<reference evidence="2 3" key="1">
    <citation type="submission" date="2016-08" db="EMBL/GenBank/DDBJ databases">
        <title>Complete genome sequence of Acinetobacter baylyi strain GFJ2.</title>
        <authorList>
            <person name="Tabata M."/>
            <person name="Kuboki S."/>
            <person name="Gibu N."/>
            <person name="Kinouchi Y."/>
            <person name="Vangnai A."/>
            <person name="Kasai D."/>
            <person name="Fukuda M."/>
        </authorList>
    </citation>
    <scope>NUCLEOTIDE SEQUENCE [LARGE SCALE GENOMIC DNA]</scope>
    <source>
        <strain evidence="2 3">GFJ2</strain>
    </source>
</reference>
<dbReference type="eggNOG" id="ENOG5031R78">
    <property type="taxonomic scope" value="Bacteria"/>
</dbReference>
<dbReference type="STRING" id="487316.BEN76_01885"/>
<dbReference type="EMBL" id="CP016896">
    <property type="protein sequence ID" value="APV34836.1"/>
    <property type="molecule type" value="Genomic_DNA"/>
</dbReference>
<dbReference type="Pfam" id="PF22758">
    <property type="entry name" value="Phage_cement"/>
    <property type="match status" value="1"/>
</dbReference>